<dbReference type="SUPFAM" id="SSF50952">
    <property type="entry name" value="Soluble quinoprotein glucose dehydrogenase"/>
    <property type="match status" value="1"/>
</dbReference>
<dbReference type="PANTHER" id="PTHR19328:SF75">
    <property type="entry name" value="ALDOSE SUGAR DEHYDROGENASE YLII"/>
    <property type="match status" value="1"/>
</dbReference>
<feature type="region of interest" description="Disordered" evidence="1">
    <location>
        <begin position="645"/>
        <end position="665"/>
    </location>
</feature>
<evidence type="ECO:0000259" key="3">
    <source>
        <dbReference type="Pfam" id="PF07995"/>
    </source>
</evidence>
<gene>
    <name evidence="4" type="ORF">BGE01nite_35630</name>
</gene>
<evidence type="ECO:0000313" key="5">
    <source>
        <dbReference type="Proteomes" id="UP000321577"/>
    </source>
</evidence>
<keyword evidence="5" id="KW-1185">Reference proteome</keyword>
<dbReference type="InterPro" id="IPR011041">
    <property type="entry name" value="Quinoprot_gluc/sorb_DH_b-prop"/>
</dbReference>
<dbReference type="NCBIfam" id="NF033679">
    <property type="entry name" value="DNRLRE_dom"/>
    <property type="match status" value="1"/>
</dbReference>
<feature type="signal peptide" evidence="2">
    <location>
        <begin position="1"/>
        <end position="28"/>
    </location>
</feature>
<proteinExistence type="predicted"/>
<feature type="domain" description="Glucose/Sorbosone dehydrogenase" evidence="3">
    <location>
        <begin position="44"/>
        <end position="386"/>
    </location>
</feature>
<dbReference type="InterPro" id="IPR011042">
    <property type="entry name" value="6-blade_b-propeller_TolB-like"/>
</dbReference>
<accession>A0A512MC33</accession>
<dbReference type="InterPro" id="IPR012938">
    <property type="entry name" value="Glc/Sorbosone_DH"/>
</dbReference>
<dbReference type="AlphaFoldDB" id="A0A512MC33"/>
<dbReference type="PANTHER" id="PTHR19328">
    <property type="entry name" value="HEDGEHOG-INTERACTING PROTEIN"/>
    <property type="match status" value="1"/>
</dbReference>
<dbReference type="Gene3D" id="2.120.10.30">
    <property type="entry name" value="TolB, C-terminal domain"/>
    <property type="match status" value="1"/>
</dbReference>
<feature type="chain" id="PRO_5021716071" description="Glucose/Sorbosone dehydrogenase domain-containing protein" evidence="2">
    <location>
        <begin position="29"/>
        <end position="825"/>
    </location>
</feature>
<reference evidence="4 5" key="1">
    <citation type="submission" date="2019-07" db="EMBL/GenBank/DDBJ databases">
        <title>Whole genome shotgun sequence of Brevifollis gellanilyticus NBRC 108608.</title>
        <authorList>
            <person name="Hosoyama A."/>
            <person name="Uohara A."/>
            <person name="Ohji S."/>
            <person name="Ichikawa N."/>
        </authorList>
    </citation>
    <scope>NUCLEOTIDE SEQUENCE [LARGE SCALE GENOMIC DNA]</scope>
    <source>
        <strain evidence="4 5">NBRC 108608</strain>
    </source>
</reference>
<dbReference type="Proteomes" id="UP000321577">
    <property type="component" value="Unassembled WGS sequence"/>
</dbReference>
<name>A0A512MC33_9BACT</name>
<dbReference type="OrthoDB" id="9770043at2"/>
<protein>
    <recommendedName>
        <fullName evidence="3">Glucose/Sorbosone dehydrogenase domain-containing protein</fullName>
    </recommendedName>
</protein>
<evidence type="ECO:0000313" key="4">
    <source>
        <dbReference type="EMBL" id="GEP44272.1"/>
    </source>
</evidence>
<organism evidence="4 5">
    <name type="scientific">Brevifollis gellanilyticus</name>
    <dbReference type="NCBI Taxonomy" id="748831"/>
    <lineage>
        <taxon>Bacteria</taxon>
        <taxon>Pseudomonadati</taxon>
        <taxon>Verrucomicrobiota</taxon>
        <taxon>Verrucomicrobiia</taxon>
        <taxon>Verrucomicrobiales</taxon>
        <taxon>Verrucomicrobiaceae</taxon>
    </lineage>
</organism>
<evidence type="ECO:0000256" key="1">
    <source>
        <dbReference type="SAM" id="MobiDB-lite"/>
    </source>
</evidence>
<sequence length="825" mass="86577">MTSSPNCFTMSFLRLLSALLLTSALSHGAFPTLYLKPVVLQQFHSPTCITYAPDGSGRVFVVDQPGRVYIIENGMMRPTPFLDISSTATTVAHRKVIAVGTGYAERGLLGLAFHPGYANPASPGYRKFYVNYNKAYQAGIDPPAHDGLGWTPNCTTVIAEFQVSAADANSADPLSERKMLLYAQPQSNHNGGNMVMDSSGLLYIGSGDGGNANDVGTGHNATNALGNGQDKTVYLGKILRIDPLGTNGPGGQYGIPPGNPFVGAGGGVKEEIYAFGIRNPWGLSLDDGPGGTGRLFCADVGQDRIEEVDIITNGGNYGWRYMEGNERPSFSSTMAHPGGTLTAPIVEYAHPSATSSSLPKLGLSITGGSVYRGAAIPALQGKYVFGDYGATSGAPSGILMGLEETAPGSGTFTFTPAIPLLGGNPFSARVISMGEDEAGEIYVGTKVSSGVTAQENGLPNGGLYKLVPVPTNPAPITLTAVKDNSMFSEGELSNGTGDIFAGTSSAVDFRRGLLSFDLSSVPANTRIGAAILQLRMTSAETPSGNPARSTTLSRLNQSWGEAGSFSGSGGVAALSGDVTFVNRFYSPTSPISWGEGNEGGDFSTSVSSSFNIRTELGYYAFQGPQMVNDVQAWLAAPATNHGWILRSDEGSPSTTKRFSSRENADSASRPKLTLIHATPYENWQAVYFPGLLTGQYLDPEGDADGDGIYNQIEYAYGFNPTGFNTSDNFTTTVTPVGANADLTLTFRRDTQATDLTYQLQASENLTTWTTIAESISGAAATGQNGGTILSDTTLSGTVNLVTVKRTLSGSSVSKQFVRLNVVRAP</sequence>
<evidence type="ECO:0000256" key="2">
    <source>
        <dbReference type="SAM" id="SignalP"/>
    </source>
</evidence>
<dbReference type="Pfam" id="PF07995">
    <property type="entry name" value="GSDH"/>
    <property type="match status" value="1"/>
</dbReference>
<keyword evidence="2" id="KW-0732">Signal</keyword>
<dbReference type="EMBL" id="BKAG01000027">
    <property type="protein sequence ID" value="GEP44272.1"/>
    <property type="molecule type" value="Genomic_DNA"/>
</dbReference>
<comment type="caution">
    <text evidence="4">The sequence shown here is derived from an EMBL/GenBank/DDBJ whole genome shotgun (WGS) entry which is preliminary data.</text>
</comment>